<dbReference type="Proteomes" id="UP001524501">
    <property type="component" value="Unassembled WGS sequence"/>
</dbReference>
<dbReference type="RefSeq" id="WP_255966781.1">
    <property type="nucleotide sequence ID" value="NZ_JANFQF010000005.1"/>
</dbReference>
<evidence type="ECO:0008006" key="4">
    <source>
        <dbReference type="Google" id="ProtNLM"/>
    </source>
</evidence>
<protein>
    <recommendedName>
        <fullName evidence="4">Lipoprotein</fullName>
    </recommendedName>
</protein>
<reference evidence="2 3" key="1">
    <citation type="submission" date="2022-07" db="EMBL/GenBank/DDBJ databases">
        <title>Degradation activity of malathion, p-nitrophenol and potential low-temperature adaptation strategy of Rhodococcus sp. FXJ9.536.</title>
        <authorList>
            <person name="Huang J."/>
            <person name="Huang Y."/>
        </authorList>
    </citation>
    <scope>NUCLEOTIDE SEQUENCE [LARGE SCALE GENOMIC DNA]</scope>
    <source>
        <strain evidence="2 3">FXJ9.536</strain>
    </source>
</reference>
<name>A0ABT1QB55_9NOCA</name>
<organism evidence="2 3">
    <name type="scientific">Rhodococcus tibetensis</name>
    <dbReference type="NCBI Taxonomy" id="2965064"/>
    <lineage>
        <taxon>Bacteria</taxon>
        <taxon>Bacillati</taxon>
        <taxon>Actinomycetota</taxon>
        <taxon>Actinomycetes</taxon>
        <taxon>Mycobacteriales</taxon>
        <taxon>Nocardiaceae</taxon>
        <taxon>Rhodococcus</taxon>
    </lineage>
</organism>
<comment type="caution">
    <text evidence="2">The sequence shown here is derived from an EMBL/GenBank/DDBJ whole genome shotgun (WGS) entry which is preliminary data.</text>
</comment>
<dbReference type="EMBL" id="JANFQF010000005">
    <property type="protein sequence ID" value="MCQ4118950.1"/>
    <property type="molecule type" value="Genomic_DNA"/>
</dbReference>
<evidence type="ECO:0000256" key="1">
    <source>
        <dbReference type="SAM" id="MobiDB-lite"/>
    </source>
</evidence>
<accession>A0ABT1QB55</accession>
<evidence type="ECO:0000313" key="2">
    <source>
        <dbReference type="EMBL" id="MCQ4118950.1"/>
    </source>
</evidence>
<sequence length="167" mass="16893">MVGAAALIALGLVAGCSAPLEGRPEENRAQAAEYAEEVTSSREAASSSQKAADELAALEAECALFLARAGETIDAYNAFIDAANADAADIGAKAALAVGALRSAADRAEEASTALPPDLGGLFVDYATTYRDLAAAVDSGERGDDLNTLAGRGDELRDSIRAACPTS</sequence>
<proteinExistence type="predicted"/>
<gene>
    <name evidence="2" type="ORF">NOF53_07175</name>
</gene>
<keyword evidence="3" id="KW-1185">Reference proteome</keyword>
<feature type="region of interest" description="Disordered" evidence="1">
    <location>
        <begin position="24"/>
        <end position="46"/>
    </location>
</feature>
<evidence type="ECO:0000313" key="3">
    <source>
        <dbReference type="Proteomes" id="UP001524501"/>
    </source>
</evidence>